<feature type="signal peptide" evidence="1">
    <location>
        <begin position="1"/>
        <end position="20"/>
    </location>
</feature>
<reference evidence="2 3" key="1">
    <citation type="submission" date="2017-10" db="EMBL/GenBank/DDBJ databases">
        <title>The draft genome sequence of Lewinella nigricans NBRC 102662.</title>
        <authorList>
            <person name="Wang K."/>
        </authorList>
    </citation>
    <scope>NUCLEOTIDE SEQUENCE [LARGE SCALE GENOMIC DNA]</scope>
    <source>
        <strain evidence="2 3">NBRC 102662</strain>
    </source>
</reference>
<sequence>MKIFYFNLLLALLFSTTLNAQETIECGAPGTSVTVTDLEFSSLRRSGCVINYNITITATEVGAYSVEALGQPLVAFSVSDPGIVQFQGQVNTVFPCILLTRFLDEIDIVTPSGSCGLDVAALLPVKLLYFDAEEDKGKAVLNWGTETEVNNEGFMVEHTQTGEVWEPLGFVAGVGTTEEAQNYEFTVDGLPTGEHYFRLKQMDFDGQYEYSSIANLYIGEEPNTLRIFPNPLGRGQQLNIQGTFDQAELYNAAGVRVMQFQSPDALFSPQFRNLPAGFYHMVIQRNNETFKEKLVIQ</sequence>
<proteinExistence type="predicted"/>
<dbReference type="OrthoDB" id="1443240at2"/>
<gene>
    <name evidence="2" type="ORF">CRP01_27100</name>
</gene>
<evidence type="ECO:0000313" key="3">
    <source>
        <dbReference type="Proteomes" id="UP000223913"/>
    </source>
</evidence>
<accession>A0A2D0N4E1</accession>
<comment type="caution">
    <text evidence="2">The sequence shown here is derived from an EMBL/GenBank/DDBJ whole genome shotgun (WGS) entry which is preliminary data.</text>
</comment>
<evidence type="ECO:0000313" key="2">
    <source>
        <dbReference type="EMBL" id="PHN03355.1"/>
    </source>
</evidence>
<organism evidence="2 3">
    <name type="scientific">Flavilitoribacter nigricans (strain ATCC 23147 / DSM 23189 / NBRC 102662 / NCIMB 1420 / SS-2)</name>
    <name type="common">Lewinella nigricans</name>
    <dbReference type="NCBI Taxonomy" id="1122177"/>
    <lineage>
        <taxon>Bacteria</taxon>
        <taxon>Pseudomonadati</taxon>
        <taxon>Bacteroidota</taxon>
        <taxon>Saprospiria</taxon>
        <taxon>Saprospirales</taxon>
        <taxon>Lewinellaceae</taxon>
        <taxon>Flavilitoribacter</taxon>
    </lineage>
</organism>
<dbReference type="EMBL" id="PDUD01000032">
    <property type="protein sequence ID" value="PHN03355.1"/>
    <property type="molecule type" value="Genomic_DNA"/>
</dbReference>
<evidence type="ECO:0000256" key="1">
    <source>
        <dbReference type="SAM" id="SignalP"/>
    </source>
</evidence>
<keyword evidence="1" id="KW-0732">Signal</keyword>
<dbReference type="RefSeq" id="WP_099153192.1">
    <property type="nucleotide sequence ID" value="NZ_PDUD01000032.1"/>
</dbReference>
<dbReference type="InterPro" id="IPR026444">
    <property type="entry name" value="Secre_tail"/>
</dbReference>
<dbReference type="AlphaFoldDB" id="A0A2D0N4E1"/>
<evidence type="ECO:0008006" key="4">
    <source>
        <dbReference type="Google" id="ProtNLM"/>
    </source>
</evidence>
<dbReference type="Proteomes" id="UP000223913">
    <property type="component" value="Unassembled WGS sequence"/>
</dbReference>
<feature type="chain" id="PRO_5013197767" description="T9SS type A sorting domain-containing protein" evidence="1">
    <location>
        <begin position="21"/>
        <end position="297"/>
    </location>
</feature>
<name>A0A2D0N4E1_FLAN2</name>
<protein>
    <recommendedName>
        <fullName evidence="4">T9SS type A sorting domain-containing protein</fullName>
    </recommendedName>
</protein>
<dbReference type="NCBIfam" id="TIGR04183">
    <property type="entry name" value="Por_Secre_tail"/>
    <property type="match status" value="1"/>
</dbReference>
<keyword evidence="3" id="KW-1185">Reference proteome</keyword>